<evidence type="ECO:0000256" key="2">
    <source>
        <dbReference type="ARBA" id="ARBA00004496"/>
    </source>
</evidence>
<dbReference type="GO" id="GO:0010387">
    <property type="term" value="P:COP9 signalosome assembly"/>
    <property type="evidence" value="ECO:0007669"/>
    <property type="project" value="InterPro"/>
</dbReference>
<reference evidence="7" key="2">
    <citation type="submission" date="2025-09" db="UniProtKB">
        <authorList>
            <consortium name="Ensembl"/>
        </authorList>
    </citation>
    <scope>IDENTIFICATION</scope>
</reference>
<evidence type="ECO:0000256" key="4">
    <source>
        <dbReference type="ARBA" id="ARBA00022790"/>
    </source>
</evidence>
<keyword evidence="3" id="KW-0963">Cytoplasm</keyword>
<protein>
    <recommendedName>
        <fullName evidence="6">CSN8/PSMD8/EIF3K domain-containing protein</fullName>
    </recommendedName>
</protein>
<keyword evidence="5" id="KW-0539">Nucleus</keyword>
<keyword evidence="8" id="KW-1185">Reference proteome</keyword>
<name>A0A8C9UU89_SPEDA</name>
<evidence type="ECO:0000256" key="3">
    <source>
        <dbReference type="ARBA" id="ARBA00022490"/>
    </source>
</evidence>
<proteinExistence type="predicted"/>
<dbReference type="GO" id="GO:0000338">
    <property type="term" value="P:protein deneddylation"/>
    <property type="evidence" value="ECO:0007669"/>
    <property type="project" value="InterPro"/>
</dbReference>
<dbReference type="GO" id="GO:0008180">
    <property type="term" value="C:COP9 signalosome"/>
    <property type="evidence" value="ECO:0007669"/>
    <property type="project" value="UniProtKB-KW"/>
</dbReference>
<comment type="subcellular location">
    <subcellularLocation>
        <location evidence="2">Cytoplasm</location>
    </subcellularLocation>
    <subcellularLocation>
        <location evidence="1">Nucleus</location>
    </subcellularLocation>
</comment>
<organism evidence="7 8">
    <name type="scientific">Spermophilus dauricus</name>
    <name type="common">Daurian ground squirrel</name>
    <dbReference type="NCBI Taxonomy" id="99837"/>
    <lineage>
        <taxon>Eukaryota</taxon>
        <taxon>Metazoa</taxon>
        <taxon>Chordata</taxon>
        <taxon>Craniata</taxon>
        <taxon>Vertebrata</taxon>
        <taxon>Euteleostomi</taxon>
        <taxon>Mammalia</taxon>
        <taxon>Eutheria</taxon>
        <taxon>Euarchontoglires</taxon>
        <taxon>Glires</taxon>
        <taxon>Rodentia</taxon>
        <taxon>Sciuromorpha</taxon>
        <taxon>Sciuridae</taxon>
        <taxon>Xerinae</taxon>
        <taxon>Marmotini</taxon>
        <taxon>Spermophilus</taxon>
    </lineage>
</organism>
<evidence type="ECO:0000313" key="7">
    <source>
        <dbReference type="Ensembl" id="ENSSDAP00000021218.1"/>
    </source>
</evidence>
<dbReference type="PANTHER" id="PTHR13339">
    <property type="entry name" value="COP9 SIGNALOSOME COMPLEX SUBUNIT 8"/>
    <property type="match status" value="1"/>
</dbReference>
<evidence type="ECO:0000313" key="8">
    <source>
        <dbReference type="Proteomes" id="UP000694422"/>
    </source>
</evidence>
<evidence type="ECO:0000259" key="6">
    <source>
        <dbReference type="Pfam" id="PF10075"/>
    </source>
</evidence>
<feature type="domain" description="CSN8/PSMD8/EIF3K" evidence="6">
    <location>
        <begin position="34"/>
        <end position="111"/>
    </location>
</feature>
<keyword evidence="4" id="KW-0736">Signalosome</keyword>
<dbReference type="Ensembl" id="ENSSDAT00000024243.1">
    <property type="protein sequence ID" value="ENSSDAP00000021218.1"/>
    <property type="gene ID" value="ENSSDAG00000019309.1"/>
</dbReference>
<dbReference type="InterPro" id="IPR033205">
    <property type="entry name" value="COP9_CSN8"/>
</dbReference>
<dbReference type="InterPro" id="IPR033464">
    <property type="entry name" value="CSN8_PSD8_EIF3K"/>
</dbReference>
<dbReference type="GO" id="GO:0005737">
    <property type="term" value="C:cytoplasm"/>
    <property type="evidence" value="ECO:0007669"/>
    <property type="project" value="UniProtKB-SubCell"/>
</dbReference>
<dbReference type="Pfam" id="PF10075">
    <property type="entry name" value="CSN8_PSD8_EIF3K"/>
    <property type="match status" value="1"/>
</dbReference>
<evidence type="ECO:0000256" key="5">
    <source>
        <dbReference type="ARBA" id="ARBA00023242"/>
    </source>
</evidence>
<dbReference type="PANTHER" id="PTHR13339:SF0">
    <property type="entry name" value="COP9 SIGNALOSOME COMPLEX SUBUNIT 8"/>
    <property type="match status" value="1"/>
</dbReference>
<sequence>MPGAVMAEGALSFKKLLNQCENQGLESPGGIATPPVYGQLLDLCLLHNDTNNARCLWKRIPPAIKSANSELCGIWSVGQRIWERDFPGKYMTIYVHQWPQLVQPIMEALRNENGSPRKPVADSLDVSCNRFICLPEPAPVPPILNEQQLARQTDYVAFLEN</sequence>
<dbReference type="AlphaFoldDB" id="A0A8C9UU89"/>
<evidence type="ECO:0000256" key="1">
    <source>
        <dbReference type="ARBA" id="ARBA00004123"/>
    </source>
</evidence>
<reference evidence="7" key="1">
    <citation type="submission" date="2025-08" db="UniProtKB">
        <authorList>
            <consortium name="Ensembl"/>
        </authorList>
    </citation>
    <scope>IDENTIFICATION</scope>
</reference>
<accession>A0A8C9UU89</accession>
<dbReference type="Proteomes" id="UP000694422">
    <property type="component" value="Unplaced"/>
</dbReference>